<protein>
    <submittedName>
        <fullName evidence="2">Uncharacterized protein</fullName>
    </submittedName>
</protein>
<gene>
    <name evidence="2" type="ORF">ERUC_LOCUS13506</name>
</gene>
<comment type="caution">
    <text evidence="2">The sequence shown here is derived from an EMBL/GenBank/DDBJ whole genome shotgun (WGS) entry which is preliminary data.</text>
</comment>
<accession>A0ABC8JV15</accession>
<evidence type="ECO:0000313" key="2">
    <source>
        <dbReference type="EMBL" id="CAH8335236.1"/>
    </source>
</evidence>
<name>A0ABC8JV15_ERUVS</name>
<keyword evidence="3" id="KW-1185">Reference proteome</keyword>
<proteinExistence type="predicted"/>
<feature type="region of interest" description="Disordered" evidence="1">
    <location>
        <begin position="11"/>
        <end position="33"/>
    </location>
</feature>
<dbReference type="AlphaFoldDB" id="A0ABC8JV15"/>
<dbReference type="EMBL" id="CAKOAT010127488">
    <property type="protein sequence ID" value="CAH8335236.1"/>
    <property type="molecule type" value="Genomic_DNA"/>
</dbReference>
<sequence length="66" mass="7430">MPLKFVIVLPESSSSLTSSSPTLSSSPDSPSAPLLFRRQRCDVKLHRLGRCVLQRKNEYHAPTLHR</sequence>
<evidence type="ECO:0000313" key="3">
    <source>
        <dbReference type="Proteomes" id="UP001642260"/>
    </source>
</evidence>
<evidence type="ECO:0000256" key="1">
    <source>
        <dbReference type="SAM" id="MobiDB-lite"/>
    </source>
</evidence>
<dbReference type="Proteomes" id="UP001642260">
    <property type="component" value="Unassembled WGS sequence"/>
</dbReference>
<reference evidence="2 3" key="1">
    <citation type="submission" date="2022-03" db="EMBL/GenBank/DDBJ databases">
        <authorList>
            <person name="Macdonald S."/>
            <person name="Ahmed S."/>
            <person name="Newling K."/>
        </authorList>
    </citation>
    <scope>NUCLEOTIDE SEQUENCE [LARGE SCALE GENOMIC DNA]</scope>
</reference>
<organism evidence="2 3">
    <name type="scientific">Eruca vesicaria subsp. sativa</name>
    <name type="common">Garden rocket</name>
    <name type="synonym">Eruca sativa</name>
    <dbReference type="NCBI Taxonomy" id="29727"/>
    <lineage>
        <taxon>Eukaryota</taxon>
        <taxon>Viridiplantae</taxon>
        <taxon>Streptophyta</taxon>
        <taxon>Embryophyta</taxon>
        <taxon>Tracheophyta</taxon>
        <taxon>Spermatophyta</taxon>
        <taxon>Magnoliopsida</taxon>
        <taxon>eudicotyledons</taxon>
        <taxon>Gunneridae</taxon>
        <taxon>Pentapetalae</taxon>
        <taxon>rosids</taxon>
        <taxon>malvids</taxon>
        <taxon>Brassicales</taxon>
        <taxon>Brassicaceae</taxon>
        <taxon>Brassiceae</taxon>
        <taxon>Eruca</taxon>
    </lineage>
</organism>